<keyword evidence="2" id="KW-1185">Reference proteome</keyword>
<accession>A0ACC1S2F9</accession>
<dbReference type="EMBL" id="JANHOG010001856">
    <property type="protein sequence ID" value="KAJ3530703.1"/>
    <property type="molecule type" value="Genomic_DNA"/>
</dbReference>
<sequence length="228" mass="25428">MESLYVDVAADALWIKMELMDRSLADILNLAEEGAKMTEKHISQFASDVVAALCYLHRLGISHRDVRSDNLLINAKGVVKLADFSSAVQVNRKNPMRSDPVGVIYWQAPEMRNGPYNTLKVDVWGLGATVWELAETQPPFADVTDASQLGDRWPPLEQASNYSRSFHDFLRLCSEPSSSRPDPPDLLNTPFIRYATGRSAVLELLSQCRSIETTMSKRQSTDSHGTIS</sequence>
<dbReference type="Proteomes" id="UP001148662">
    <property type="component" value="Unassembled WGS sequence"/>
</dbReference>
<evidence type="ECO:0000313" key="2">
    <source>
        <dbReference type="Proteomes" id="UP001148662"/>
    </source>
</evidence>
<organism evidence="1 2">
    <name type="scientific">Phlebia brevispora</name>
    <dbReference type="NCBI Taxonomy" id="194682"/>
    <lineage>
        <taxon>Eukaryota</taxon>
        <taxon>Fungi</taxon>
        <taxon>Dikarya</taxon>
        <taxon>Basidiomycota</taxon>
        <taxon>Agaricomycotina</taxon>
        <taxon>Agaricomycetes</taxon>
        <taxon>Polyporales</taxon>
        <taxon>Meruliaceae</taxon>
        <taxon>Phlebia</taxon>
    </lineage>
</organism>
<evidence type="ECO:0000313" key="1">
    <source>
        <dbReference type="EMBL" id="KAJ3530703.1"/>
    </source>
</evidence>
<reference evidence="1" key="1">
    <citation type="submission" date="2022-07" db="EMBL/GenBank/DDBJ databases">
        <title>Genome Sequence of Phlebia brevispora.</title>
        <authorList>
            <person name="Buettner E."/>
        </authorList>
    </citation>
    <scope>NUCLEOTIDE SEQUENCE</scope>
    <source>
        <strain evidence="1">MPL23</strain>
    </source>
</reference>
<comment type="caution">
    <text evidence="1">The sequence shown here is derived from an EMBL/GenBank/DDBJ whole genome shotgun (WGS) entry which is preliminary data.</text>
</comment>
<gene>
    <name evidence="1" type="ORF">NM688_g7674</name>
</gene>
<name>A0ACC1S2F9_9APHY</name>
<protein>
    <submittedName>
        <fullName evidence="1">Uncharacterized protein</fullName>
    </submittedName>
</protein>
<proteinExistence type="predicted"/>